<proteinExistence type="predicted"/>
<dbReference type="EMBL" id="OZ034820">
    <property type="protein sequence ID" value="CAL1400858.1"/>
    <property type="molecule type" value="Genomic_DNA"/>
</dbReference>
<dbReference type="Proteomes" id="UP001497516">
    <property type="component" value="Chromosome 7"/>
</dbReference>
<sequence length="103" mass="11285">MATENPTSLFYLSKSTITRVPTPTSDDGFTFVPESRSQPPTAGSPLFPSPDPNLRRRLRLRSRVPTPTSDGGFAFVLKSRPQPPTRDSADLVIHRCRNTSGDG</sequence>
<keyword evidence="3" id="KW-1185">Reference proteome</keyword>
<evidence type="ECO:0000313" key="3">
    <source>
        <dbReference type="Proteomes" id="UP001497516"/>
    </source>
</evidence>
<feature type="region of interest" description="Disordered" evidence="1">
    <location>
        <begin position="21"/>
        <end position="91"/>
    </location>
</feature>
<protein>
    <submittedName>
        <fullName evidence="2">Uncharacterized protein</fullName>
    </submittedName>
</protein>
<organism evidence="2 3">
    <name type="scientific">Linum trigynum</name>
    <dbReference type="NCBI Taxonomy" id="586398"/>
    <lineage>
        <taxon>Eukaryota</taxon>
        <taxon>Viridiplantae</taxon>
        <taxon>Streptophyta</taxon>
        <taxon>Embryophyta</taxon>
        <taxon>Tracheophyta</taxon>
        <taxon>Spermatophyta</taxon>
        <taxon>Magnoliopsida</taxon>
        <taxon>eudicotyledons</taxon>
        <taxon>Gunneridae</taxon>
        <taxon>Pentapetalae</taxon>
        <taxon>rosids</taxon>
        <taxon>fabids</taxon>
        <taxon>Malpighiales</taxon>
        <taxon>Linaceae</taxon>
        <taxon>Linum</taxon>
    </lineage>
</organism>
<name>A0AAV2FT78_9ROSI</name>
<reference evidence="2 3" key="1">
    <citation type="submission" date="2024-04" db="EMBL/GenBank/DDBJ databases">
        <authorList>
            <person name="Fracassetti M."/>
        </authorList>
    </citation>
    <scope>NUCLEOTIDE SEQUENCE [LARGE SCALE GENOMIC DNA]</scope>
</reference>
<evidence type="ECO:0000256" key="1">
    <source>
        <dbReference type="SAM" id="MobiDB-lite"/>
    </source>
</evidence>
<gene>
    <name evidence="2" type="ORF">LTRI10_LOCUS40959</name>
</gene>
<evidence type="ECO:0000313" key="2">
    <source>
        <dbReference type="EMBL" id="CAL1400858.1"/>
    </source>
</evidence>
<dbReference type="AlphaFoldDB" id="A0AAV2FT78"/>
<accession>A0AAV2FT78</accession>